<evidence type="ECO:0000256" key="13">
    <source>
        <dbReference type="ARBA" id="ARBA00023204"/>
    </source>
</evidence>
<comment type="subunit">
    <text evidence="15">Monomer.</text>
</comment>
<dbReference type="Proteomes" id="UP000256829">
    <property type="component" value="Unassembled WGS sequence"/>
</dbReference>
<dbReference type="EC" id="2.7.7.7" evidence="15"/>
<dbReference type="PANTHER" id="PTHR11076:SF33">
    <property type="entry name" value="DNA POLYMERASE KAPPA"/>
    <property type="match status" value="1"/>
</dbReference>
<comment type="catalytic activity">
    <reaction evidence="14 15">
        <text>DNA(n) + a 2'-deoxyribonucleoside 5'-triphosphate = DNA(n+1) + diphosphate</text>
        <dbReference type="Rhea" id="RHEA:22508"/>
        <dbReference type="Rhea" id="RHEA-COMP:17339"/>
        <dbReference type="Rhea" id="RHEA-COMP:17340"/>
        <dbReference type="ChEBI" id="CHEBI:33019"/>
        <dbReference type="ChEBI" id="CHEBI:61560"/>
        <dbReference type="ChEBI" id="CHEBI:173112"/>
        <dbReference type="EC" id="2.7.7.7"/>
    </reaction>
</comment>
<dbReference type="Gene3D" id="3.30.70.270">
    <property type="match status" value="1"/>
</dbReference>
<keyword evidence="11 15" id="KW-0239">DNA-directed DNA polymerase</keyword>
<comment type="subcellular location">
    <subcellularLocation>
        <location evidence="1 15">Cytoplasm</location>
    </subcellularLocation>
</comment>
<dbReference type="CDD" id="cd03586">
    <property type="entry name" value="PolY_Pol_IV_kappa"/>
    <property type="match status" value="1"/>
</dbReference>
<dbReference type="GO" id="GO:0003684">
    <property type="term" value="F:damaged DNA binding"/>
    <property type="evidence" value="ECO:0007669"/>
    <property type="project" value="InterPro"/>
</dbReference>
<evidence type="ECO:0000256" key="14">
    <source>
        <dbReference type="ARBA" id="ARBA00049244"/>
    </source>
</evidence>
<evidence type="ECO:0000256" key="12">
    <source>
        <dbReference type="ARBA" id="ARBA00023125"/>
    </source>
</evidence>
<evidence type="ECO:0000256" key="6">
    <source>
        <dbReference type="ARBA" id="ARBA00022695"/>
    </source>
</evidence>
<dbReference type="FunFam" id="3.40.1170.60:FF:000001">
    <property type="entry name" value="DNA polymerase IV"/>
    <property type="match status" value="1"/>
</dbReference>
<comment type="function">
    <text evidence="15">Poorly processive, error-prone DNA polymerase involved in untargeted mutagenesis. Copies undamaged DNA at stalled replication forks, which arise in vivo from mismatched or misaligned primer ends. These misaligned primers can be extended by PolIV. Exhibits no 3'-5' exonuclease (proofreading) activity. May be involved in translesional synthesis, in conjunction with the beta clamp from PolIII.</text>
</comment>
<comment type="cofactor">
    <cofactor evidence="15">
        <name>Mg(2+)</name>
        <dbReference type="ChEBI" id="CHEBI:18420"/>
    </cofactor>
    <text evidence="15">Binds 2 magnesium ions per subunit.</text>
</comment>
<dbReference type="Pfam" id="PF11799">
    <property type="entry name" value="IMS_C"/>
    <property type="match status" value="1"/>
</dbReference>
<dbReference type="InterPro" id="IPR022880">
    <property type="entry name" value="DNApol_IV"/>
</dbReference>
<keyword evidence="10 15" id="KW-0460">Magnesium</keyword>
<dbReference type="GO" id="GO:0006281">
    <property type="term" value="P:DNA repair"/>
    <property type="evidence" value="ECO:0007669"/>
    <property type="project" value="UniProtKB-UniRule"/>
</dbReference>
<evidence type="ECO:0000256" key="9">
    <source>
        <dbReference type="ARBA" id="ARBA00022763"/>
    </source>
</evidence>
<evidence type="ECO:0000256" key="1">
    <source>
        <dbReference type="ARBA" id="ARBA00004496"/>
    </source>
</evidence>
<dbReference type="Gene3D" id="3.40.1170.60">
    <property type="match status" value="1"/>
</dbReference>
<dbReference type="InterPro" id="IPR050116">
    <property type="entry name" value="DNA_polymerase-Y"/>
</dbReference>
<evidence type="ECO:0000256" key="8">
    <source>
        <dbReference type="ARBA" id="ARBA00022723"/>
    </source>
</evidence>
<dbReference type="NCBIfam" id="NF002677">
    <property type="entry name" value="PRK02406.1"/>
    <property type="match status" value="1"/>
</dbReference>
<feature type="active site" evidence="15">
    <location>
        <position position="107"/>
    </location>
</feature>
<keyword evidence="6 15" id="KW-0548">Nucleotidyltransferase</keyword>
<dbReference type="Gene3D" id="3.30.1490.100">
    <property type="entry name" value="DNA polymerase, Y-family, little finger domain"/>
    <property type="match status" value="1"/>
</dbReference>
<dbReference type="SUPFAM" id="SSF100879">
    <property type="entry name" value="Lesion bypass DNA polymerase (Y-family), little finger domain"/>
    <property type="match status" value="1"/>
</dbReference>
<dbReference type="GO" id="GO:0000287">
    <property type="term" value="F:magnesium ion binding"/>
    <property type="evidence" value="ECO:0007669"/>
    <property type="project" value="UniProtKB-UniRule"/>
</dbReference>
<reference evidence="17 18" key="1">
    <citation type="submission" date="2018-08" db="EMBL/GenBank/DDBJ databases">
        <title>Lysobacter soli KCTC 22011, whole genome shotgun sequence.</title>
        <authorList>
            <person name="Zhang X."/>
            <person name="Feng G."/>
            <person name="Zhu H."/>
        </authorList>
    </citation>
    <scope>NUCLEOTIDE SEQUENCE [LARGE SCALE GENOMIC DNA]</scope>
    <source>
        <strain evidence="17 18">KCTC 22011</strain>
    </source>
</reference>
<evidence type="ECO:0000256" key="10">
    <source>
        <dbReference type="ARBA" id="ARBA00022842"/>
    </source>
</evidence>
<evidence type="ECO:0000259" key="16">
    <source>
        <dbReference type="PROSITE" id="PS50173"/>
    </source>
</evidence>
<dbReference type="InterPro" id="IPR036775">
    <property type="entry name" value="DNA_pol_Y-fam_lit_finger_sf"/>
</dbReference>
<keyword evidence="7 15" id="KW-0235">DNA replication</keyword>
<keyword evidence="8 15" id="KW-0479">Metal-binding</keyword>
<evidence type="ECO:0000256" key="7">
    <source>
        <dbReference type="ARBA" id="ARBA00022705"/>
    </source>
</evidence>
<evidence type="ECO:0000256" key="4">
    <source>
        <dbReference type="ARBA" id="ARBA00022490"/>
    </source>
</evidence>
<proteinExistence type="inferred from homology"/>
<feature type="binding site" evidence="15">
    <location>
        <position position="106"/>
    </location>
    <ligand>
        <name>Mg(2+)</name>
        <dbReference type="ChEBI" id="CHEBI:18420"/>
    </ligand>
</feature>
<dbReference type="InterPro" id="IPR053848">
    <property type="entry name" value="IMS_HHH_1"/>
</dbReference>
<feature type="domain" description="UmuC" evidence="16">
    <location>
        <begin position="8"/>
        <end position="188"/>
    </location>
</feature>
<evidence type="ECO:0000256" key="3">
    <source>
        <dbReference type="ARBA" id="ARBA00022457"/>
    </source>
</evidence>
<comment type="caution">
    <text evidence="17">The sequence shown here is derived from an EMBL/GenBank/DDBJ whole genome shotgun (WGS) entry which is preliminary data.</text>
</comment>
<keyword evidence="3 15" id="KW-0515">Mutator protein</keyword>
<dbReference type="InterPro" id="IPR001126">
    <property type="entry name" value="UmuC"/>
</dbReference>
<name>A0A3D8VJ61_9GAMM</name>
<dbReference type="InterPro" id="IPR043128">
    <property type="entry name" value="Rev_trsase/Diguanyl_cyclase"/>
</dbReference>
<dbReference type="InterPro" id="IPR017961">
    <property type="entry name" value="DNA_pol_Y-fam_little_finger"/>
</dbReference>
<evidence type="ECO:0000256" key="2">
    <source>
        <dbReference type="ARBA" id="ARBA00010945"/>
    </source>
</evidence>
<evidence type="ECO:0000313" key="18">
    <source>
        <dbReference type="Proteomes" id="UP000256829"/>
    </source>
</evidence>
<sequence length="368" mass="41184">MSAPPRKILHVDMDAFYASVEQRDDPSLRGRPVVVAWRGARSVVCAASYEARTFGVRSAMPAIRAERLCPQAVFVPPDFTRYKAVSRQVREIFARHTDLIEPLSLDEAYLDVSQTKTGLPTATATAQAIRAAIREETQLTASAGVAPNKFLAKIASDWRKPDGLFVVRPHQVEAFLAPLPVGRLPGVGKVMEAKLQELGIETVAHLRELGAAELELRFGRWGRRLHELSLGIDHNPVEPERPTLQISSEDTFERDLLLDELEPHIHRLAEKTWDGYGRELERDPERVARTIVLKLKTADFRILTRSLTPVERPTSLEQLTRIACDLRARVPLPADTRYRLVGVGLSGFIDREDVPIAQSDLFERDTAG</sequence>
<keyword evidence="5 15" id="KW-0808">Transferase</keyword>
<dbReference type="GO" id="GO:0009432">
    <property type="term" value="P:SOS response"/>
    <property type="evidence" value="ECO:0007669"/>
    <property type="project" value="TreeGrafter"/>
</dbReference>
<dbReference type="HAMAP" id="MF_01113">
    <property type="entry name" value="DNApol_IV"/>
    <property type="match status" value="1"/>
</dbReference>
<comment type="similarity">
    <text evidence="2 15">Belongs to the DNA polymerase type-Y family.</text>
</comment>
<dbReference type="InterPro" id="IPR043502">
    <property type="entry name" value="DNA/RNA_pol_sf"/>
</dbReference>
<dbReference type="PANTHER" id="PTHR11076">
    <property type="entry name" value="DNA REPAIR POLYMERASE UMUC / TRANSFERASE FAMILY MEMBER"/>
    <property type="match status" value="1"/>
</dbReference>
<organism evidence="17 18">
    <name type="scientific">Lysobacter soli</name>
    <dbReference type="NCBI Taxonomy" id="453783"/>
    <lineage>
        <taxon>Bacteria</taxon>
        <taxon>Pseudomonadati</taxon>
        <taxon>Pseudomonadota</taxon>
        <taxon>Gammaproteobacteria</taxon>
        <taxon>Lysobacterales</taxon>
        <taxon>Lysobacteraceae</taxon>
        <taxon>Lysobacter</taxon>
    </lineage>
</organism>
<keyword evidence="9 15" id="KW-0227">DNA damage</keyword>
<dbReference type="Pfam" id="PF21999">
    <property type="entry name" value="IMS_HHH_1"/>
    <property type="match status" value="1"/>
</dbReference>
<dbReference type="Pfam" id="PF00817">
    <property type="entry name" value="IMS"/>
    <property type="match status" value="1"/>
</dbReference>
<evidence type="ECO:0000256" key="11">
    <source>
        <dbReference type="ARBA" id="ARBA00022932"/>
    </source>
</evidence>
<keyword evidence="18" id="KW-1185">Reference proteome</keyword>
<dbReference type="SUPFAM" id="SSF56672">
    <property type="entry name" value="DNA/RNA polymerases"/>
    <property type="match status" value="1"/>
</dbReference>
<dbReference type="GO" id="GO:0003887">
    <property type="term" value="F:DNA-directed DNA polymerase activity"/>
    <property type="evidence" value="ECO:0007669"/>
    <property type="project" value="UniProtKB-UniRule"/>
</dbReference>
<dbReference type="RefSeq" id="WP_115840649.1">
    <property type="nucleotide sequence ID" value="NZ_QTJR01000001.1"/>
</dbReference>
<dbReference type="EMBL" id="QTJR01000001">
    <property type="protein sequence ID" value="RDY69430.1"/>
    <property type="molecule type" value="Genomic_DNA"/>
</dbReference>
<evidence type="ECO:0000256" key="15">
    <source>
        <dbReference type="HAMAP-Rule" id="MF_01113"/>
    </source>
</evidence>
<keyword evidence="4 15" id="KW-0963">Cytoplasm</keyword>
<feature type="site" description="Substrate discrimination" evidence="15">
    <location>
        <position position="17"/>
    </location>
</feature>
<keyword evidence="12 15" id="KW-0238">DNA-binding</keyword>
<accession>A0A3D8VJ61</accession>
<keyword evidence="13 15" id="KW-0234">DNA repair</keyword>
<evidence type="ECO:0000313" key="17">
    <source>
        <dbReference type="EMBL" id="RDY69430.1"/>
    </source>
</evidence>
<protein>
    <recommendedName>
        <fullName evidence="15">DNA polymerase IV</fullName>
        <shortName evidence="15">Pol IV</shortName>
        <ecNumber evidence="15">2.7.7.7</ecNumber>
    </recommendedName>
</protein>
<dbReference type="GO" id="GO:0005829">
    <property type="term" value="C:cytosol"/>
    <property type="evidence" value="ECO:0007669"/>
    <property type="project" value="TreeGrafter"/>
</dbReference>
<evidence type="ECO:0000256" key="5">
    <source>
        <dbReference type="ARBA" id="ARBA00022679"/>
    </source>
</evidence>
<dbReference type="GO" id="GO:0006261">
    <property type="term" value="P:DNA-templated DNA replication"/>
    <property type="evidence" value="ECO:0007669"/>
    <property type="project" value="UniProtKB-UniRule"/>
</dbReference>
<dbReference type="Gene3D" id="1.10.150.20">
    <property type="entry name" value="5' to 3' exonuclease, C-terminal subdomain"/>
    <property type="match status" value="1"/>
</dbReference>
<feature type="binding site" evidence="15">
    <location>
        <position position="12"/>
    </location>
    <ligand>
        <name>Mg(2+)</name>
        <dbReference type="ChEBI" id="CHEBI:18420"/>
    </ligand>
</feature>
<dbReference type="GO" id="GO:0042276">
    <property type="term" value="P:error-prone translesion synthesis"/>
    <property type="evidence" value="ECO:0007669"/>
    <property type="project" value="TreeGrafter"/>
</dbReference>
<dbReference type="PROSITE" id="PS50173">
    <property type="entry name" value="UMUC"/>
    <property type="match status" value="1"/>
</dbReference>
<dbReference type="AlphaFoldDB" id="A0A3D8VJ61"/>
<gene>
    <name evidence="15" type="primary">dinB</name>
    <name evidence="17" type="ORF">DX912_01305</name>
</gene>